<evidence type="ECO:0000256" key="21">
    <source>
        <dbReference type="ARBA" id="ARBA00030364"/>
    </source>
</evidence>
<dbReference type="GO" id="GO:0005576">
    <property type="term" value="C:extracellular region"/>
    <property type="evidence" value="ECO:0007669"/>
    <property type="project" value="UniProtKB-SubCell"/>
</dbReference>
<accession>A0A8C9T748</accession>
<dbReference type="InterPro" id="IPR003452">
    <property type="entry name" value="SCF"/>
</dbReference>
<evidence type="ECO:0000256" key="12">
    <source>
        <dbReference type="ARBA" id="ARBA00022729"/>
    </source>
</evidence>
<evidence type="ECO:0000256" key="24">
    <source>
        <dbReference type="SAM" id="MobiDB-lite"/>
    </source>
</evidence>
<evidence type="ECO:0000256" key="15">
    <source>
        <dbReference type="ARBA" id="ARBA00023030"/>
    </source>
</evidence>
<dbReference type="PANTHER" id="PTHR11574:SF0">
    <property type="entry name" value="KIT LIGAND"/>
    <property type="match status" value="1"/>
</dbReference>
<dbReference type="OrthoDB" id="8445223at2759"/>
<dbReference type="GeneID" id="108918641"/>
<keyword evidence="17" id="KW-1015">Disulfide bond</keyword>
<feature type="signal peptide" evidence="26">
    <location>
        <begin position="1"/>
        <end position="26"/>
    </location>
</feature>
<feature type="chain" id="PRO_5034632009" description="Kit ligand" evidence="26">
    <location>
        <begin position="27"/>
        <end position="265"/>
    </location>
</feature>
<comment type="similarity">
    <text evidence="6">Belongs to the SCF family.</text>
</comment>
<keyword evidence="11 25" id="KW-0812">Transmembrane</keyword>
<dbReference type="GO" id="GO:0030027">
    <property type="term" value="C:lamellipodium"/>
    <property type="evidence" value="ECO:0007669"/>
    <property type="project" value="UniProtKB-SubCell"/>
</dbReference>
<dbReference type="InterPro" id="IPR009079">
    <property type="entry name" value="4_helix_cytokine-like_core"/>
</dbReference>
<gene>
    <name evidence="27" type="primary">LOC108918641</name>
</gene>
<organism evidence="27 28">
    <name type="scientific">Scleropages formosus</name>
    <name type="common">Asian bonytongue</name>
    <name type="synonym">Osteoglossum formosum</name>
    <dbReference type="NCBI Taxonomy" id="113540"/>
    <lineage>
        <taxon>Eukaryota</taxon>
        <taxon>Metazoa</taxon>
        <taxon>Chordata</taxon>
        <taxon>Craniata</taxon>
        <taxon>Vertebrata</taxon>
        <taxon>Euteleostomi</taxon>
        <taxon>Actinopterygii</taxon>
        <taxon>Neopterygii</taxon>
        <taxon>Teleostei</taxon>
        <taxon>Osteoglossocephala</taxon>
        <taxon>Osteoglossomorpha</taxon>
        <taxon>Osteoglossiformes</taxon>
        <taxon>Osteoglossidae</taxon>
        <taxon>Scleropages</taxon>
    </lineage>
</organism>
<name>A0A8C9T748_SCLFO</name>
<proteinExistence type="inferred from homology"/>
<evidence type="ECO:0000256" key="26">
    <source>
        <dbReference type="SAM" id="SignalP"/>
    </source>
</evidence>
<dbReference type="RefSeq" id="XP_018581615.1">
    <property type="nucleotide sequence ID" value="XM_018726099.1"/>
</dbReference>
<evidence type="ECO:0000256" key="13">
    <source>
        <dbReference type="ARBA" id="ARBA00022889"/>
    </source>
</evidence>
<evidence type="ECO:0000256" key="6">
    <source>
        <dbReference type="ARBA" id="ARBA00010419"/>
    </source>
</evidence>
<feature type="transmembrane region" description="Helical" evidence="25">
    <location>
        <begin position="203"/>
        <end position="220"/>
    </location>
</feature>
<keyword evidence="10" id="KW-0964">Secreted</keyword>
<evidence type="ECO:0000256" key="8">
    <source>
        <dbReference type="ARBA" id="ARBA00022475"/>
    </source>
</evidence>
<keyword evidence="8" id="KW-1003">Cell membrane</keyword>
<reference evidence="27 28" key="1">
    <citation type="submission" date="2019-04" db="EMBL/GenBank/DDBJ databases">
        <authorList>
            <consortium name="Wellcome Sanger Institute Data Sharing"/>
        </authorList>
    </citation>
    <scope>NUCLEOTIDE SEQUENCE [LARGE SCALE GENOMIC DNA]</scope>
</reference>
<dbReference type="PANTHER" id="PTHR11574">
    <property type="entry name" value="KIT LIGAND"/>
    <property type="match status" value="1"/>
</dbReference>
<dbReference type="GeneTree" id="ENSGT00390000018272"/>
<dbReference type="GO" id="GO:0005173">
    <property type="term" value="F:stem cell factor receptor binding"/>
    <property type="evidence" value="ECO:0007669"/>
    <property type="project" value="InterPro"/>
</dbReference>
<evidence type="ECO:0000256" key="10">
    <source>
        <dbReference type="ARBA" id="ARBA00022525"/>
    </source>
</evidence>
<feature type="region of interest" description="Disordered" evidence="24">
    <location>
        <begin position="233"/>
        <end position="265"/>
    </location>
</feature>
<evidence type="ECO:0000256" key="3">
    <source>
        <dbReference type="ARBA" id="ARBA00004486"/>
    </source>
</evidence>
<evidence type="ECO:0000256" key="17">
    <source>
        <dbReference type="ARBA" id="ARBA00023157"/>
    </source>
</evidence>
<keyword evidence="18" id="KW-0325">Glycoprotein</keyword>
<dbReference type="GO" id="GO:0008083">
    <property type="term" value="F:growth factor activity"/>
    <property type="evidence" value="ECO:0007669"/>
    <property type="project" value="UniProtKB-KW"/>
</dbReference>
<evidence type="ECO:0000256" key="22">
    <source>
        <dbReference type="ARBA" id="ARBA00032898"/>
    </source>
</evidence>
<evidence type="ECO:0000256" key="16">
    <source>
        <dbReference type="ARBA" id="ARBA00023136"/>
    </source>
</evidence>
<keyword evidence="9" id="KW-0963">Cytoplasm</keyword>
<dbReference type="GO" id="GO:0007155">
    <property type="term" value="P:cell adhesion"/>
    <property type="evidence" value="ECO:0007669"/>
    <property type="project" value="UniProtKB-KW"/>
</dbReference>
<evidence type="ECO:0000256" key="4">
    <source>
        <dbReference type="ARBA" id="ARBA00004510"/>
    </source>
</evidence>
<evidence type="ECO:0000256" key="20">
    <source>
        <dbReference type="ARBA" id="ARBA00023273"/>
    </source>
</evidence>
<evidence type="ECO:0000256" key="25">
    <source>
        <dbReference type="SAM" id="Phobius"/>
    </source>
</evidence>
<dbReference type="KEGG" id="sfm:108918641"/>
<evidence type="ECO:0000256" key="23">
    <source>
        <dbReference type="ARBA" id="ARBA00033123"/>
    </source>
</evidence>
<dbReference type="Proteomes" id="UP000694397">
    <property type="component" value="Chromosome 21"/>
</dbReference>
<dbReference type="AlphaFoldDB" id="A0A8C9T748"/>
<dbReference type="GO" id="GO:0008284">
    <property type="term" value="P:positive regulation of cell population proliferation"/>
    <property type="evidence" value="ECO:0007669"/>
    <property type="project" value="TreeGrafter"/>
</dbReference>
<dbReference type="Pfam" id="PF02404">
    <property type="entry name" value="SCF"/>
    <property type="match status" value="1"/>
</dbReference>
<evidence type="ECO:0000256" key="18">
    <source>
        <dbReference type="ARBA" id="ARBA00023180"/>
    </source>
</evidence>
<dbReference type="Ensembl" id="ENSSFOT00015061087.1">
    <property type="protein sequence ID" value="ENSSFOP00015047732.1"/>
    <property type="gene ID" value="ENSSFOG00015032341.1"/>
</dbReference>
<dbReference type="GO" id="GO:0005856">
    <property type="term" value="C:cytoskeleton"/>
    <property type="evidence" value="ECO:0007669"/>
    <property type="project" value="UniProtKB-SubCell"/>
</dbReference>
<keyword evidence="13" id="KW-0130">Cell adhesion</keyword>
<keyword evidence="28" id="KW-1185">Reference proteome</keyword>
<dbReference type="GO" id="GO:0005125">
    <property type="term" value="F:cytokine activity"/>
    <property type="evidence" value="ECO:0007669"/>
    <property type="project" value="TreeGrafter"/>
</dbReference>
<evidence type="ECO:0000256" key="7">
    <source>
        <dbReference type="ARBA" id="ARBA00017304"/>
    </source>
</evidence>
<evidence type="ECO:0000256" key="5">
    <source>
        <dbReference type="ARBA" id="ARBA00004613"/>
    </source>
</evidence>
<evidence type="ECO:0000313" key="27">
    <source>
        <dbReference type="Ensembl" id="ENSSFOP00015047732.1"/>
    </source>
</evidence>
<evidence type="ECO:0000256" key="11">
    <source>
        <dbReference type="ARBA" id="ARBA00022692"/>
    </source>
</evidence>
<evidence type="ECO:0000256" key="2">
    <source>
        <dbReference type="ARBA" id="ARBA00004251"/>
    </source>
</evidence>
<evidence type="ECO:0000256" key="1">
    <source>
        <dbReference type="ARBA" id="ARBA00004245"/>
    </source>
</evidence>
<dbReference type="GO" id="GO:0005886">
    <property type="term" value="C:plasma membrane"/>
    <property type="evidence" value="ECO:0007669"/>
    <property type="project" value="UniProtKB-SubCell"/>
</dbReference>
<dbReference type="GO" id="GO:0030175">
    <property type="term" value="C:filopodium"/>
    <property type="evidence" value="ECO:0007669"/>
    <property type="project" value="UniProtKB-SubCell"/>
</dbReference>
<keyword evidence="12 26" id="KW-0732">Signal</keyword>
<protein>
    <recommendedName>
        <fullName evidence="7">Kit ligand</fullName>
    </recommendedName>
    <alternativeName>
        <fullName evidence="21">Mast cell growth factor</fullName>
    </alternativeName>
    <alternativeName>
        <fullName evidence="23">Stem cell factor</fullName>
    </alternativeName>
    <alternativeName>
        <fullName evidence="22">c-Kit ligand</fullName>
    </alternativeName>
</protein>
<keyword evidence="16 25" id="KW-0472">Membrane</keyword>
<keyword evidence="20" id="KW-0966">Cell projection</keyword>
<reference evidence="27" key="2">
    <citation type="submission" date="2025-08" db="UniProtKB">
        <authorList>
            <consortium name="Ensembl"/>
        </authorList>
    </citation>
    <scope>IDENTIFICATION</scope>
</reference>
<evidence type="ECO:0000256" key="19">
    <source>
        <dbReference type="ARBA" id="ARBA00023212"/>
    </source>
</evidence>
<reference evidence="27" key="3">
    <citation type="submission" date="2025-09" db="UniProtKB">
        <authorList>
            <consortium name="Ensembl"/>
        </authorList>
    </citation>
    <scope>IDENTIFICATION</scope>
</reference>
<keyword evidence="19" id="KW-0206">Cytoskeleton</keyword>
<dbReference type="SUPFAM" id="SSF47266">
    <property type="entry name" value="4-helical cytokines"/>
    <property type="match status" value="1"/>
</dbReference>
<evidence type="ECO:0000256" key="9">
    <source>
        <dbReference type="ARBA" id="ARBA00022490"/>
    </source>
</evidence>
<dbReference type="Gene3D" id="1.20.1250.10">
    <property type="match status" value="1"/>
</dbReference>
<sequence>MKKAKIWITACVHLLFYSTFFTSSGGIENIVTDDVNIISLLKQNIPKDYKIAIRHIPKKTGGSCWVHLNVFHLEESLNALAKKFGNVSTNKDNINIFIEKMRDVRVKIDDLELMMQVFECHYTEEKLQTGDYFDYIYDLLKSEPSLNGNEKCLPPSCPTSATSFTTAVSPSKTPRMADCNTSLPDCSTYEAVKYLPEVVGKSLISLLLILMVGVVFLLYWKIKRGRRQQSPETNIELFTGTEGVPPPTDMERSEEKSQLNTIEIV</sequence>
<keyword evidence="15" id="KW-0339">Growth factor</keyword>
<keyword evidence="14 25" id="KW-1133">Transmembrane helix</keyword>
<evidence type="ECO:0000313" key="28">
    <source>
        <dbReference type="Proteomes" id="UP000694397"/>
    </source>
</evidence>
<evidence type="ECO:0000256" key="14">
    <source>
        <dbReference type="ARBA" id="ARBA00022989"/>
    </source>
</evidence>
<comment type="subcellular location">
    <subcellularLocation>
        <location evidence="2">Cell membrane</location>
        <topology evidence="2">Single-pass type I membrane protein</topology>
    </subcellularLocation>
    <subcellularLocation>
        <location evidence="3">Cell projection</location>
        <location evidence="3">Filopodium</location>
    </subcellularLocation>
    <subcellularLocation>
        <location evidence="4">Cell projection</location>
        <location evidence="4">Lamellipodium</location>
    </subcellularLocation>
    <subcellularLocation>
        <location evidence="1">Cytoplasm</location>
        <location evidence="1">Cytoskeleton</location>
    </subcellularLocation>
    <subcellularLocation>
        <location evidence="5">Secreted</location>
    </subcellularLocation>
</comment>